<dbReference type="RefSeq" id="XP_021867648.1">
    <property type="nucleotide sequence ID" value="XM_022018774.1"/>
</dbReference>
<name>A0A1Y1U714_9TREE</name>
<comment type="caution">
    <text evidence="2">The sequence shown here is derived from an EMBL/GenBank/DDBJ whole genome shotgun (WGS) entry which is preliminary data.</text>
</comment>
<accession>A0A1Y1U714</accession>
<reference evidence="2 3" key="1">
    <citation type="submission" date="2017-03" db="EMBL/GenBank/DDBJ databases">
        <title>Widespread Adenine N6-methylation of Active Genes in Fungi.</title>
        <authorList>
            <consortium name="DOE Joint Genome Institute"/>
            <person name="Mondo S.J."/>
            <person name="Dannebaum R.O."/>
            <person name="Kuo R.C."/>
            <person name="Louie K.B."/>
            <person name="Bewick A.J."/>
            <person name="Labutti K."/>
            <person name="Haridas S."/>
            <person name="Kuo A."/>
            <person name="Salamov A."/>
            <person name="Ahrendt S.R."/>
            <person name="Lau R."/>
            <person name="Bowen B.P."/>
            <person name="Lipzen A."/>
            <person name="Sullivan W."/>
            <person name="Andreopoulos W.B."/>
            <person name="Clum A."/>
            <person name="Lindquist E."/>
            <person name="Daum C."/>
            <person name="Northen T.R."/>
            <person name="Ramamoorthy G."/>
            <person name="Schmitz R.J."/>
            <person name="Gryganskyi A."/>
            <person name="Culley D."/>
            <person name="Magnuson J."/>
            <person name="James T.Y."/>
            <person name="O'Malley M.A."/>
            <person name="Stajich J.E."/>
            <person name="Spatafora J.W."/>
            <person name="Visel A."/>
            <person name="Grigoriev I.V."/>
        </authorList>
    </citation>
    <scope>NUCLEOTIDE SEQUENCE [LARGE SCALE GENOMIC DNA]</scope>
    <source>
        <strain evidence="2 3">NRRL Y-17943</strain>
    </source>
</reference>
<evidence type="ECO:0000313" key="2">
    <source>
        <dbReference type="EMBL" id="ORX33297.1"/>
    </source>
</evidence>
<feature type="region of interest" description="Disordered" evidence="1">
    <location>
        <begin position="48"/>
        <end position="67"/>
    </location>
</feature>
<feature type="region of interest" description="Disordered" evidence="1">
    <location>
        <begin position="187"/>
        <end position="215"/>
    </location>
</feature>
<sequence length="314" mass="35385">MTQPVQLPVQVIDTILSHLVPPTIPLPRQLVAQPILRRLEFVPPDIHDTDAYLTPNPDPSTPDSPSTSLTALLGSLVDGYTRGEVTYGYDGETVFARIPLSRGGETEVRVMFSYEDGQKARGWVYHAVQKPTNDTLAWSETLPQLPRGDAPPESDTLAPKGYWEGFTPPTRYVDLSDKADDDYWASYGTPQDMASRPRTPIPTHVPEKRPDPSDLRDKMESKIMYVLRNMWTEWTRGAEREDELEERALGWLRVCRLALEGEAFTDPKELVLCAKIQVCQELSTTVTSGEGAFWRMVEKVVQLRIQSSEPSGWE</sequence>
<dbReference type="InParanoid" id="A0A1Y1U714"/>
<dbReference type="AlphaFoldDB" id="A0A1Y1U714"/>
<organism evidence="2 3">
    <name type="scientific">Kockovaella imperatae</name>
    <dbReference type="NCBI Taxonomy" id="4999"/>
    <lineage>
        <taxon>Eukaryota</taxon>
        <taxon>Fungi</taxon>
        <taxon>Dikarya</taxon>
        <taxon>Basidiomycota</taxon>
        <taxon>Agaricomycotina</taxon>
        <taxon>Tremellomycetes</taxon>
        <taxon>Tremellales</taxon>
        <taxon>Cuniculitremaceae</taxon>
        <taxon>Kockovaella</taxon>
    </lineage>
</organism>
<dbReference type="EMBL" id="NBSH01000027">
    <property type="protein sequence ID" value="ORX33297.1"/>
    <property type="molecule type" value="Genomic_DNA"/>
</dbReference>
<dbReference type="GeneID" id="33560583"/>
<proteinExistence type="predicted"/>
<evidence type="ECO:0000313" key="3">
    <source>
        <dbReference type="Proteomes" id="UP000193218"/>
    </source>
</evidence>
<keyword evidence="3" id="KW-1185">Reference proteome</keyword>
<feature type="compositionally biased region" description="Basic and acidic residues" evidence="1">
    <location>
        <begin position="205"/>
        <end position="215"/>
    </location>
</feature>
<dbReference type="Proteomes" id="UP000193218">
    <property type="component" value="Unassembled WGS sequence"/>
</dbReference>
<dbReference type="STRING" id="4999.A0A1Y1U714"/>
<evidence type="ECO:0000256" key="1">
    <source>
        <dbReference type="SAM" id="MobiDB-lite"/>
    </source>
</evidence>
<gene>
    <name evidence="2" type="ORF">BD324DRAFT_654246</name>
</gene>
<protein>
    <submittedName>
        <fullName evidence="2">Uncharacterized protein</fullName>
    </submittedName>
</protein>